<dbReference type="Proteomes" id="UP001345013">
    <property type="component" value="Unassembled WGS sequence"/>
</dbReference>
<comment type="caution">
    <text evidence="4">The sequence shown here is derived from an EMBL/GenBank/DDBJ whole genome shotgun (WGS) entry which is preliminary data.</text>
</comment>
<dbReference type="PANTHER" id="PTHR12832:SF18">
    <property type="entry name" value="IQ CALMODULIN-BINDING MOTIF DOMAIN PROTEIN (AFU_ORTHOLOGUE AFUA_1G08920)"/>
    <property type="match status" value="1"/>
</dbReference>
<dbReference type="Pfam" id="PF05794">
    <property type="entry name" value="Tcp11"/>
    <property type="match status" value="1"/>
</dbReference>
<protein>
    <submittedName>
        <fullName evidence="4">Uncharacterized protein</fullName>
    </submittedName>
</protein>
<reference evidence="4 5" key="1">
    <citation type="submission" date="2023-08" db="EMBL/GenBank/DDBJ databases">
        <title>Black Yeasts Isolated from many extreme environments.</title>
        <authorList>
            <person name="Coleine C."/>
            <person name="Stajich J.E."/>
            <person name="Selbmann L."/>
        </authorList>
    </citation>
    <scope>NUCLEOTIDE SEQUENCE [LARGE SCALE GENOMIC DNA]</scope>
    <source>
        <strain evidence="4 5">CCFEE 5885</strain>
    </source>
</reference>
<keyword evidence="2" id="KW-0175">Coiled coil</keyword>
<comment type="similarity">
    <text evidence="1">Belongs to the TCP11 family.</text>
</comment>
<keyword evidence="5" id="KW-1185">Reference proteome</keyword>
<proteinExistence type="inferred from homology"/>
<feature type="compositionally biased region" description="Low complexity" evidence="3">
    <location>
        <begin position="41"/>
        <end position="55"/>
    </location>
</feature>
<evidence type="ECO:0000256" key="2">
    <source>
        <dbReference type="SAM" id="Coils"/>
    </source>
</evidence>
<dbReference type="EMBL" id="JAVRRG010000009">
    <property type="protein sequence ID" value="KAK5099656.1"/>
    <property type="molecule type" value="Genomic_DNA"/>
</dbReference>
<dbReference type="InterPro" id="IPR008862">
    <property type="entry name" value="Tcp11"/>
</dbReference>
<feature type="coiled-coil region" evidence="2">
    <location>
        <begin position="123"/>
        <end position="158"/>
    </location>
</feature>
<accession>A0ABR0KL93</accession>
<feature type="compositionally biased region" description="Low complexity" evidence="3">
    <location>
        <begin position="8"/>
        <end position="23"/>
    </location>
</feature>
<name>A0ABR0KL93_9EURO</name>
<dbReference type="PANTHER" id="PTHR12832">
    <property type="entry name" value="TESTIS-SPECIFIC PROTEIN PBS13 T-COMPLEX 11"/>
    <property type="match status" value="1"/>
</dbReference>
<feature type="region of interest" description="Disordered" evidence="3">
    <location>
        <begin position="1"/>
        <end position="61"/>
    </location>
</feature>
<organism evidence="4 5">
    <name type="scientific">Lithohypha guttulata</name>
    <dbReference type="NCBI Taxonomy" id="1690604"/>
    <lineage>
        <taxon>Eukaryota</taxon>
        <taxon>Fungi</taxon>
        <taxon>Dikarya</taxon>
        <taxon>Ascomycota</taxon>
        <taxon>Pezizomycotina</taxon>
        <taxon>Eurotiomycetes</taxon>
        <taxon>Chaetothyriomycetidae</taxon>
        <taxon>Chaetothyriales</taxon>
        <taxon>Trichomeriaceae</taxon>
        <taxon>Lithohypha</taxon>
    </lineage>
</organism>
<feature type="compositionally biased region" description="Basic residues" evidence="3">
    <location>
        <begin position="24"/>
        <end position="40"/>
    </location>
</feature>
<evidence type="ECO:0000256" key="1">
    <source>
        <dbReference type="ARBA" id="ARBA00010954"/>
    </source>
</evidence>
<gene>
    <name evidence="4" type="ORF">LTR24_001315</name>
</gene>
<evidence type="ECO:0000313" key="4">
    <source>
        <dbReference type="EMBL" id="KAK5099656.1"/>
    </source>
</evidence>
<evidence type="ECO:0000256" key="3">
    <source>
        <dbReference type="SAM" id="MobiDB-lite"/>
    </source>
</evidence>
<evidence type="ECO:0000313" key="5">
    <source>
        <dbReference type="Proteomes" id="UP001345013"/>
    </source>
</evidence>
<sequence>MDTTNHDPAQAGAPPAPARLAARLQRRSNSRRRSSAHSSRRSSISSLHSRASTLSCHGGPYSTHIAQHLRRASIIENRKARLAERAAHAEQVRLRAAAAKATPKSSNSEEKALAAQAAREKLLAEITARCEEEVRRAKRIAEETKERKAAEHARLRDEMAERHADAAKRRSNYQMNFRRPRTTSLAAVEEKKIEPEELRKMSQDAAAKVIQRAWRLSQPRRIASAFLKAGISVETLKGLDFEDVTKLISTEATMTATMRLVKCLGILGHETDENARRGAVRVFLGAFMVVAHPVQAFSHGGKEPQEQDLIAKGQALVTAVETTAAALGEDVKPSATFDELQLLFKDFTSAFHAWKTQDLGILADVMVGSFVNLDLIIQSTKEEREGNVADEYLQAIRTEQTKILVRLKRLIGHDKAMDRIRKAVRKARRDRAAERSKESVEHVPRASTPVEMEIDNAPSALLTPPATPSREIQRSEEASSFVNRLGLTMTVLPPNREIAHEIQINGTYEVQQQPWTDARKDLMEALRHGMRKSIQSGGLQAESAWTRSMVILVKDKLMNLVSQRHPLHDRIDTFLDATLIEQQVQKGIFVYNDFFLTLANMVKQICSPGRDEIVRQFSDDNSSDTIERLFNLINILDLLTLDHINFQFRLASKSVIERGHEHEHLMFEKDLEARVHGLEHMESWWTNARRGISGANPNTSAYANAVYARALTDLVFSNNPFTYEHLPETLRLDYIRLLKVRARTFHVVAVASTLLTSKIRLRRNREALWSKEAERLMKVDILCTDVASIVRQIESGHMMPDSTKSGLLDFVSRVLPAAVNAAKKLKTAEQEHWEAIQERREYDAASGQPEADKTDVFSEQVAMFILKSLKEHFFYRLAASSTAEKVRVTSGAPETLARIGMPEFVAEVGGIVDVLDRVKTVDLKAHEKWYDQIATESNEAAVT</sequence>